<dbReference type="PANTHER" id="PTHR46030:SF1">
    <property type="entry name" value="ALPHA-KETOGLUTARATE-DEPENDENT DIOXYGENASE ALKB HOMOLOG 6"/>
    <property type="match status" value="1"/>
</dbReference>
<evidence type="ECO:0000313" key="9">
    <source>
        <dbReference type="EMBL" id="KAF2757991.1"/>
    </source>
</evidence>
<keyword evidence="7" id="KW-0539">Nucleus</keyword>
<dbReference type="InterPro" id="IPR032862">
    <property type="entry name" value="ALKBH6"/>
</dbReference>
<dbReference type="RefSeq" id="XP_033600442.1">
    <property type="nucleotide sequence ID" value="XM_033749439.1"/>
</dbReference>
<dbReference type="Pfam" id="PF13532">
    <property type="entry name" value="2OG-FeII_Oxy_2"/>
    <property type="match status" value="1"/>
</dbReference>
<keyword evidence="5" id="KW-0560">Oxidoreductase</keyword>
<keyword evidence="4" id="KW-0223">Dioxygenase</keyword>
<comment type="similarity">
    <text evidence="2">Belongs to the alkB family.</text>
</comment>
<dbReference type="InterPro" id="IPR027450">
    <property type="entry name" value="AlkB-like"/>
</dbReference>
<evidence type="ECO:0000256" key="7">
    <source>
        <dbReference type="ARBA" id="ARBA00023242"/>
    </source>
</evidence>
<dbReference type="GO" id="GO:0046872">
    <property type="term" value="F:metal ion binding"/>
    <property type="evidence" value="ECO:0007669"/>
    <property type="project" value="UniProtKB-KW"/>
</dbReference>
<dbReference type="OrthoDB" id="412814at2759"/>
<dbReference type="GO" id="GO:0005634">
    <property type="term" value="C:nucleus"/>
    <property type="evidence" value="ECO:0007669"/>
    <property type="project" value="UniProtKB-SubCell"/>
</dbReference>
<accession>A0A6A6WA53</accession>
<dbReference type="Gene3D" id="2.60.120.590">
    <property type="entry name" value="Alpha-ketoglutarate-dependent dioxygenase AlkB-like"/>
    <property type="match status" value="1"/>
</dbReference>
<sequence>MPSPPPTPSTPLPLPTLPKTITYHPTFLTPTEQSTLLSSLPQTHWIPLSNRRLQAWPSPLTPTTSTLLTTTRLPPFLTDPILPRLAQLGIFRNTAHGAPNHVLVNEYAPGQGIMPHEDGPAYAGVVATVSLGGAVVLEIWGKGDGEGSADETSIVEGERKPLYRILQEPGSLLVTTGEAYTDYLHGIAAVEVDEDVNEASIANWHVLGDRGAYAGGRNVRGTRTSLTYRDVLRVRDGRRILGLRG</sequence>
<gene>
    <name evidence="9" type="ORF">EJ05DRAFT_538254</name>
</gene>
<proteinExistence type="inferred from homology"/>
<protein>
    <recommendedName>
        <fullName evidence="8">Fe2OG dioxygenase domain-containing protein</fullName>
    </recommendedName>
</protein>
<evidence type="ECO:0000259" key="8">
    <source>
        <dbReference type="PROSITE" id="PS51471"/>
    </source>
</evidence>
<dbReference type="PROSITE" id="PS51471">
    <property type="entry name" value="FE2OG_OXY"/>
    <property type="match status" value="1"/>
</dbReference>
<evidence type="ECO:0000256" key="6">
    <source>
        <dbReference type="ARBA" id="ARBA00023004"/>
    </source>
</evidence>
<organism evidence="9 10">
    <name type="scientific">Pseudovirgaria hyperparasitica</name>
    <dbReference type="NCBI Taxonomy" id="470096"/>
    <lineage>
        <taxon>Eukaryota</taxon>
        <taxon>Fungi</taxon>
        <taxon>Dikarya</taxon>
        <taxon>Ascomycota</taxon>
        <taxon>Pezizomycotina</taxon>
        <taxon>Dothideomycetes</taxon>
        <taxon>Dothideomycetes incertae sedis</taxon>
        <taxon>Acrospermales</taxon>
        <taxon>Acrospermaceae</taxon>
        <taxon>Pseudovirgaria</taxon>
    </lineage>
</organism>
<evidence type="ECO:0000256" key="3">
    <source>
        <dbReference type="ARBA" id="ARBA00022723"/>
    </source>
</evidence>
<evidence type="ECO:0000256" key="2">
    <source>
        <dbReference type="ARBA" id="ARBA00007879"/>
    </source>
</evidence>
<dbReference type="EMBL" id="ML996572">
    <property type="protein sequence ID" value="KAF2757991.1"/>
    <property type="molecule type" value="Genomic_DNA"/>
</dbReference>
<keyword evidence="3" id="KW-0479">Metal-binding</keyword>
<dbReference type="PANTHER" id="PTHR46030">
    <property type="entry name" value="ALPHA-KETOGLUTARATE-DEPENDENT DIOXYGENASE ALKB HOMOLOG 6"/>
    <property type="match status" value="1"/>
</dbReference>
<dbReference type="GO" id="GO:0051213">
    <property type="term" value="F:dioxygenase activity"/>
    <property type="evidence" value="ECO:0007669"/>
    <property type="project" value="UniProtKB-KW"/>
</dbReference>
<feature type="domain" description="Fe2OG dioxygenase" evidence="8">
    <location>
        <begin position="98"/>
        <end position="232"/>
    </location>
</feature>
<dbReference type="InterPro" id="IPR005123">
    <property type="entry name" value="Oxoglu/Fe-dep_dioxygenase_dom"/>
</dbReference>
<name>A0A6A6WA53_9PEZI</name>
<dbReference type="Proteomes" id="UP000799437">
    <property type="component" value="Unassembled WGS sequence"/>
</dbReference>
<dbReference type="AlphaFoldDB" id="A0A6A6WA53"/>
<evidence type="ECO:0000256" key="5">
    <source>
        <dbReference type="ARBA" id="ARBA00023002"/>
    </source>
</evidence>
<keyword evidence="10" id="KW-1185">Reference proteome</keyword>
<reference evidence="9" key="1">
    <citation type="journal article" date="2020" name="Stud. Mycol.">
        <title>101 Dothideomycetes genomes: a test case for predicting lifestyles and emergence of pathogens.</title>
        <authorList>
            <person name="Haridas S."/>
            <person name="Albert R."/>
            <person name="Binder M."/>
            <person name="Bloem J."/>
            <person name="Labutti K."/>
            <person name="Salamov A."/>
            <person name="Andreopoulos B."/>
            <person name="Baker S."/>
            <person name="Barry K."/>
            <person name="Bills G."/>
            <person name="Bluhm B."/>
            <person name="Cannon C."/>
            <person name="Castanera R."/>
            <person name="Culley D."/>
            <person name="Daum C."/>
            <person name="Ezra D."/>
            <person name="Gonzalez J."/>
            <person name="Henrissat B."/>
            <person name="Kuo A."/>
            <person name="Liang C."/>
            <person name="Lipzen A."/>
            <person name="Lutzoni F."/>
            <person name="Magnuson J."/>
            <person name="Mondo S."/>
            <person name="Nolan M."/>
            <person name="Ohm R."/>
            <person name="Pangilinan J."/>
            <person name="Park H.-J."/>
            <person name="Ramirez L."/>
            <person name="Alfaro M."/>
            <person name="Sun H."/>
            <person name="Tritt A."/>
            <person name="Yoshinaga Y."/>
            <person name="Zwiers L.-H."/>
            <person name="Turgeon B."/>
            <person name="Goodwin S."/>
            <person name="Spatafora J."/>
            <person name="Crous P."/>
            <person name="Grigoriev I."/>
        </authorList>
    </citation>
    <scope>NUCLEOTIDE SEQUENCE</scope>
    <source>
        <strain evidence="9">CBS 121739</strain>
    </source>
</reference>
<dbReference type="GeneID" id="54490493"/>
<dbReference type="InterPro" id="IPR037151">
    <property type="entry name" value="AlkB-like_sf"/>
</dbReference>
<evidence type="ECO:0000313" key="10">
    <source>
        <dbReference type="Proteomes" id="UP000799437"/>
    </source>
</evidence>
<evidence type="ECO:0000256" key="4">
    <source>
        <dbReference type="ARBA" id="ARBA00022964"/>
    </source>
</evidence>
<keyword evidence="6" id="KW-0408">Iron</keyword>
<comment type="subcellular location">
    <subcellularLocation>
        <location evidence="1">Nucleus</location>
    </subcellularLocation>
</comment>
<dbReference type="SUPFAM" id="SSF51197">
    <property type="entry name" value="Clavaminate synthase-like"/>
    <property type="match status" value="1"/>
</dbReference>
<evidence type="ECO:0000256" key="1">
    <source>
        <dbReference type="ARBA" id="ARBA00004123"/>
    </source>
</evidence>